<dbReference type="InParanoid" id="E9G602"/>
<dbReference type="KEGG" id="dpx:DAPPUDRAFT_238275"/>
<name>E9G602_DAPPU</name>
<dbReference type="Proteomes" id="UP000000305">
    <property type="component" value="Unassembled WGS sequence"/>
</dbReference>
<keyword evidence="2" id="KW-1185">Reference proteome</keyword>
<protein>
    <submittedName>
        <fullName evidence="1">Uncharacterized protein</fullName>
    </submittedName>
</protein>
<accession>E9G602</accession>
<gene>
    <name evidence="1" type="ORF">DAPPUDRAFT_238275</name>
</gene>
<reference evidence="1 2" key="1">
    <citation type="journal article" date="2011" name="Science">
        <title>The ecoresponsive genome of Daphnia pulex.</title>
        <authorList>
            <person name="Colbourne J.K."/>
            <person name="Pfrender M.E."/>
            <person name="Gilbert D."/>
            <person name="Thomas W.K."/>
            <person name="Tucker A."/>
            <person name="Oakley T.H."/>
            <person name="Tokishita S."/>
            <person name="Aerts A."/>
            <person name="Arnold G.J."/>
            <person name="Basu M.K."/>
            <person name="Bauer D.J."/>
            <person name="Caceres C.E."/>
            <person name="Carmel L."/>
            <person name="Casola C."/>
            <person name="Choi J.H."/>
            <person name="Detter J.C."/>
            <person name="Dong Q."/>
            <person name="Dusheyko S."/>
            <person name="Eads B.D."/>
            <person name="Frohlich T."/>
            <person name="Geiler-Samerotte K.A."/>
            <person name="Gerlach D."/>
            <person name="Hatcher P."/>
            <person name="Jogdeo S."/>
            <person name="Krijgsveld J."/>
            <person name="Kriventseva E.V."/>
            <person name="Kultz D."/>
            <person name="Laforsch C."/>
            <person name="Lindquist E."/>
            <person name="Lopez J."/>
            <person name="Manak J.R."/>
            <person name="Muller J."/>
            <person name="Pangilinan J."/>
            <person name="Patwardhan R.P."/>
            <person name="Pitluck S."/>
            <person name="Pritham E.J."/>
            <person name="Rechtsteiner A."/>
            <person name="Rho M."/>
            <person name="Rogozin I.B."/>
            <person name="Sakarya O."/>
            <person name="Salamov A."/>
            <person name="Schaack S."/>
            <person name="Shapiro H."/>
            <person name="Shiga Y."/>
            <person name="Skalitzky C."/>
            <person name="Smith Z."/>
            <person name="Souvorov A."/>
            <person name="Sung W."/>
            <person name="Tang Z."/>
            <person name="Tsuchiya D."/>
            <person name="Tu H."/>
            <person name="Vos H."/>
            <person name="Wang M."/>
            <person name="Wolf Y.I."/>
            <person name="Yamagata H."/>
            <person name="Yamada T."/>
            <person name="Ye Y."/>
            <person name="Shaw J.R."/>
            <person name="Andrews J."/>
            <person name="Crease T.J."/>
            <person name="Tang H."/>
            <person name="Lucas S.M."/>
            <person name="Robertson H.M."/>
            <person name="Bork P."/>
            <person name="Koonin E.V."/>
            <person name="Zdobnov E.M."/>
            <person name="Grigoriev I.V."/>
            <person name="Lynch M."/>
            <person name="Boore J.L."/>
        </authorList>
    </citation>
    <scope>NUCLEOTIDE SEQUENCE [LARGE SCALE GENOMIC DNA]</scope>
</reference>
<dbReference type="EMBL" id="GL732533">
    <property type="protein sequence ID" value="EFX85080.1"/>
    <property type="molecule type" value="Genomic_DNA"/>
</dbReference>
<proteinExistence type="predicted"/>
<evidence type="ECO:0000313" key="2">
    <source>
        <dbReference type="Proteomes" id="UP000000305"/>
    </source>
</evidence>
<organism evidence="1 2">
    <name type="scientific">Daphnia pulex</name>
    <name type="common">Water flea</name>
    <dbReference type="NCBI Taxonomy" id="6669"/>
    <lineage>
        <taxon>Eukaryota</taxon>
        <taxon>Metazoa</taxon>
        <taxon>Ecdysozoa</taxon>
        <taxon>Arthropoda</taxon>
        <taxon>Crustacea</taxon>
        <taxon>Branchiopoda</taxon>
        <taxon>Diplostraca</taxon>
        <taxon>Cladocera</taxon>
        <taxon>Anomopoda</taxon>
        <taxon>Daphniidae</taxon>
        <taxon>Daphnia</taxon>
    </lineage>
</organism>
<dbReference type="AlphaFoldDB" id="E9G602"/>
<evidence type="ECO:0000313" key="1">
    <source>
        <dbReference type="EMBL" id="EFX85080.1"/>
    </source>
</evidence>
<dbReference type="HOGENOM" id="CLU_1837086_0_0_1"/>
<sequence length="140" mass="15452">MKAKVLQGYKRLQQQNQKLFQQECQLTVDKMTFSVSLNSQRIGNSTGKLDCQLSAGLEPSQRPVGSSTANVADCLTSGFTSTPAIQEQEQHPTWCMHSPGSTEIKKKCGIAGTRSKQLTTIGRSFHLVYTTQFVRVSLKV</sequence>